<sequence length="107" mass="12060">MTVSQPFSADKDEKMNKKEEVSIGECKNNMKRKSCILTVSSTPPVHQFSLDVRLGLLIPLGWTVIYLVEIQSVKFHREEGIVAGKNPPRPGIEDKKDEEKLPVVWAV</sequence>
<accession>A0AAN8S8E8</accession>
<comment type="caution">
    <text evidence="2">The sequence shown here is derived from an EMBL/GenBank/DDBJ whole genome shotgun (WGS) entry which is preliminary data.</text>
</comment>
<evidence type="ECO:0000313" key="2">
    <source>
        <dbReference type="EMBL" id="KAK6642420.1"/>
    </source>
</evidence>
<dbReference type="Proteomes" id="UP001372834">
    <property type="component" value="Unassembled WGS sequence"/>
</dbReference>
<gene>
    <name evidence="2" type="ORF">RUM43_003922</name>
</gene>
<name>A0AAN8S8E8_POLSC</name>
<organism evidence="2 3">
    <name type="scientific">Polyplax serrata</name>
    <name type="common">Common mouse louse</name>
    <dbReference type="NCBI Taxonomy" id="468196"/>
    <lineage>
        <taxon>Eukaryota</taxon>
        <taxon>Metazoa</taxon>
        <taxon>Ecdysozoa</taxon>
        <taxon>Arthropoda</taxon>
        <taxon>Hexapoda</taxon>
        <taxon>Insecta</taxon>
        <taxon>Pterygota</taxon>
        <taxon>Neoptera</taxon>
        <taxon>Paraneoptera</taxon>
        <taxon>Psocodea</taxon>
        <taxon>Troctomorpha</taxon>
        <taxon>Phthiraptera</taxon>
        <taxon>Anoplura</taxon>
        <taxon>Polyplacidae</taxon>
        <taxon>Polyplax</taxon>
    </lineage>
</organism>
<evidence type="ECO:0000256" key="1">
    <source>
        <dbReference type="SAM" id="MobiDB-lite"/>
    </source>
</evidence>
<evidence type="ECO:0000313" key="3">
    <source>
        <dbReference type="Proteomes" id="UP001372834"/>
    </source>
</evidence>
<dbReference type="EMBL" id="JAWJWE010000002">
    <property type="protein sequence ID" value="KAK6642420.1"/>
    <property type="molecule type" value="Genomic_DNA"/>
</dbReference>
<reference evidence="2 3" key="1">
    <citation type="submission" date="2023-10" db="EMBL/GenBank/DDBJ databases">
        <title>Genomes of two closely related lineages of the louse Polyplax serrata with different host specificities.</title>
        <authorList>
            <person name="Martinu J."/>
            <person name="Tarabai H."/>
            <person name="Stefka J."/>
            <person name="Hypsa V."/>
        </authorList>
    </citation>
    <scope>NUCLEOTIDE SEQUENCE [LARGE SCALE GENOMIC DNA]</scope>
    <source>
        <strain evidence="2">HR10_N</strain>
    </source>
</reference>
<protein>
    <submittedName>
        <fullName evidence="2">Uncharacterized protein</fullName>
    </submittedName>
</protein>
<dbReference type="AlphaFoldDB" id="A0AAN8S8E8"/>
<feature type="compositionally biased region" description="Basic and acidic residues" evidence="1">
    <location>
        <begin position="9"/>
        <end position="20"/>
    </location>
</feature>
<proteinExistence type="predicted"/>
<feature type="region of interest" description="Disordered" evidence="1">
    <location>
        <begin position="1"/>
        <end position="20"/>
    </location>
</feature>